<name>J9GKY6_9ZZZZ</name>
<gene>
    <name evidence="5" type="ORF">EVA_11520</name>
</gene>
<keyword evidence="3" id="KW-0804">Transcription</keyword>
<dbReference type="PRINTS" id="PR00032">
    <property type="entry name" value="HTHARAC"/>
</dbReference>
<evidence type="ECO:0000256" key="2">
    <source>
        <dbReference type="ARBA" id="ARBA00023125"/>
    </source>
</evidence>
<dbReference type="GO" id="GO:0003700">
    <property type="term" value="F:DNA-binding transcription factor activity"/>
    <property type="evidence" value="ECO:0007669"/>
    <property type="project" value="InterPro"/>
</dbReference>
<dbReference type="PANTHER" id="PTHR43280">
    <property type="entry name" value="ARAC-FAMILY TRANSCRIPTIONAL REGULATOR"/>
    <property type="match status" value="1"/>
</dbReference>
<dbReference type="SMART" id="SM00342">
    <property type="entry name" value="HTH_ARAC"/>
    <property type="match status" value="1"/>
</dbReference>
<dbReference type="AlphaFoldDB" id="J9GKY6"/>
<accession>J9GKY6</accession>
<dbReference type="PANTHER" id="PTHR43280:SF2">
    <property type="entry name" value="HTH-TYPE TRANSCRIPTIONAL REGULATOR EXSA"/>
    <property type="match status" value="1"/>
</dbReference>
<evidence type="ECO:0000256" key="1">
    <source>
        <dbReference type="ARBA" id="ARBA00023015"/>
    </source>
</evidence>
<dbReference type="Gene3D" id="1.10.10.60">
    <property type="entry name" value="Homeodomain-like"/>
    <property type="match status" value="2"/>
</dbReference>
<dbReference type="InterPro" id="IPR020449">
    <property type="entry name" value="Tscrpt_reg_AraC-type_HTH"/>
</dbReference>
<feature type="domain" description="HTH araC/xylS-type" evidence="4">
    <location>
        <begin position="115"/>
        <end position="213"/>
    </location>
</feature>
<reference evidence="5" key="1">
    <citation type="journal article" date="2012" name="PLoS ONE">
        <title>Gene sets for utilization of primary and secondary nutrition supplies in the distal gut of endangered iberian lynx.</title>
        <authorList>
            <person name="Alcaide M."/>
            <person name="Messina E."/>
            <person name="Richter M."/>
            <person name="Bargiela R."/>
            <person name="Peplies J."/>
            <person name="Huws S.A."/>
            <person name="Newbold C.J."/>
            <person name="Golyshin P.N."/>
            <person name="Simon M.A."/>
            <person name="Lopez G."/>
            <person name="Yakimov M.M."/>
            <person name="Ferrer M."/>
        </authorList>
    </citation>
    <scope>NUCLEOTIDE SEQUENCE</scope>
</reference>
<dbReference type="InterPro" id="IPR018062">
    <property type="entry name" value="HTH_AraC-typ_CS"/>
</dbReference>
<evidence type="ECO:0000259" key="4">
    <source>
        <dbReference type="PROSITE" id="PS01124"/>
    </source>
</evidence>
<dbReference type="SUPFAM" id="SSF46689">
    <property type="entry name" value="Homeodomain-like"/>
    <property type="match status" value="2"/>
</dbReference>
<keyword evidence="1" id="KW-0805">Transcription regulation</keyword>
<evidence type="ECO:0000313" key="5">
    <source>
        <dbReference type="EMBL" id="EJX00375.1"/>
    </source>
</evidence>
<dbReference type="EMBL" id="AMCI01003409">
    <property type="protein sequence ID" value="EJX00375.1"/>
    <property type="molecule type" value="Genomic_DNA"/>
</dbReference>
<dbReference type="Pfam" id="PF12833">
    <property type="entry name" value="HTH_18"/>
    <property type="match status" value="1"/>
</dbReference>
<dbReference type="GO" id="GO:0043565">
    <property type="term" value="F:sequence-specific DNA binding"/>
    <property type="evidence" value="ECO:0007669"/>
    <property type="project" value="InterPro"/>
</dbReference>
<comment type="caution">
    <text evidence="5">The sequence shown here is derived from an EMBL/GenBank/DDBJ whole genome shotgun (WGS) entry which is preliminary data.</text>
</comment>
<dbReference type="PROSITE" id="PS01124">
    <property type="entry name" value="HTH_ARAC_FAMILY_2"/>
    <property type="match status" value="1"/>
</dbReference>
<proteinExistence type="predicted"/>
<evidence type="ECO:0000256" key="3">
    <source>
        <dbReference type="ARBA" id="ARBA00023163"/>
    </source>
</evidence>
<dbReference type="PROSITE" id="PS00041">
    <property type="entry name" value="HTH_ARAC_FAMILY_1"/>
    <property type="match status" value="1"/>
</dbReference>
<keyword evidence="2" id="KW-0238">DNA-binding</keyword>
<dbReference type="InterPro" id="IPR018060">
    <property type="entry name" value="HTH_AraC"/>
</dbReference>
<sequence>MEVHDLCNRLALELRAKNKVAALELLKKAASLLKITPHLRREGIHCCSELYSICSMVLAPMSSEPNGFFVDTSSILADIQSLSTRSQVLDWMIMLGRQVDMQLDVLGSRYSDPLERARQYVRTHVDERILLQDAASAAGLSPSYLSALFKKEYNQNFMDFVNETKMNRACQLIREGRYRIYEISYMLGFENAYYFTRVFRRHVGMTPTEYQRKLHPEA</sequence>
<organism evidence="5">
    <name type="scientific">gut metagenome</name>
    <dbReference type="NCBI Taxonomy" id="749906"/>
    <lineage>
        <taxon>unclassified sequences</taxon>
        <taxon>metagenomes</taxon>
        <taxon>organismal metagenomes</taxon>
    </lineage>
</organism>
<dbReference type="InterPro" id="IPR009057">
    <property type="entry name" value="Homeodomain-like_sf"/>
</dbReference>
<protein>
    <submittedName>
        <fullName evidence="5">Two component AraC family transcriptional regulator</fullName>
    </submittedName>
</protein>